<protein>
    <submittedName>
        <fullName evidence="1">DUF4249 domain-containing protein</fullName>
    </submittedName>
</protein>
<name>A0ABX1WXL0_9BACT</name>
<dbReference type="Pfam" id="PF14054">
    <property type="entry name" value="DUF4249"/>
    <property type="match status" value="1"/>
</dbReference>
<accession>A0ABX1WXL0</accession>
<evidence type="ECO:0000313" key="1">
    <source>
        <dbReference type="EMBL" id="NOU60741.1"/>
    </source>
</evidence>
<proteinExistence type="predicted"/>
<comment type="caution">
    <text evidence="1">The sequence shown here is derived from an EMBL/GenBank/DDBJ whole genome shotgun (WGS) entry which is preliminary data.</text>
</comment>
<evidence type="ECO:0000313" key="2">
    <source>
        <dbReference type="Proteomes" id="UP000732105"/>
    </source>
</evidence>
<reference evidence="1 2" key="1">
    <citation type="submission" date="2018-12" db="EMBL/GenBank/DDBJ databases">
        <title>Marinifilum JC070 sp. nov., a marine bacterium isolated from Yongle Blue Hole in the South China Sea.</title>
        <authorList>
            <person name="Fu T."/>
        </authorList>
    </citation>
    <scope>NUCLEOTIDE SEQUENCE [LARGE SCALE GENOMIC DNA]</scope>
    <source>
        <strain evidence="1 2">JC070</strain>
    </source>
</reference>
<organism evidence="1 2">
    <name type="scientific">Marinifilum caeruleilacunae</name>
    <dbReference type="NCBI Taxonomy" id="2499076"/>
    <lineage>
        <taxon>Bacteria</taxon>
        <taxon>Pseudomonadati</taxon>
        <taxon>Bacteroidota</taxon>
        <taxon>Bacteroidia</taxon>
        <taxon>Marinilabiliales</taxon>
        <taxon>Marinifilaceae</taxon>
    </lineage>
</organism>
<sequence>MMQINILKSMINSRHSLQAKFVGLMMFAILFSSCTEEIDVNVDSGETRLSVEATLTSDLKKHFVKLKESSDVFYDQEAVAVENASISVSDGSTNYQFIETKPGYYESENEFAGEPGKTYSLSITNVDVNKDGELEEYLASSTMKQPYAVDSIRLHYDPEYESEGRGDDDEEGEFWLVSLYMKDDIKTEDFYAFACRRNDILVHDTITEVLVQKDTYFNGETTKGVDVGEFDQAKPDEILRNNDKITLETYAIDEAYYDFVFQLQEMDEEQSMFSGPPGNISTNISNGAIGFFAVYSITRTSIILETD</sequence>
<gene>
    <name evidence="1" type="ORF">ELS83_13030</name>
</gene>
<keyword evidence="2" id="KW-1185">Reference proteome</keyword>
<dbReference type="Proteomes" id="UP000732105">
    <property type="component" value="Unassembled WGS sequence"/>
</dbReference>
<dbReference type="InterPro" id="IPR025345">
    <property type="entry name" value="DUF4249"/>
</dbReference>
<dbReference type="EMBL" id="RZNH01000021">
    <property type="protein sequence ID" value="NOU60741.1"/>
    <property type="molecule type" value="Genomic_DNA"/>
</dbReference>